<comment type="caution">
    <text evidence="2">The sequence shown here is derived from an EMBL/GenBank/DDBJ whole genome shotgun (WGS) entry which is preliminary data.</text>
</comment>
<feature type="domain" description="Type II methyltransferase M.TaqI-like" evidence="1">
    <location>
        <begin position="75"/>
        <end position="191"/>
    </location>
</feature>
<dbReference type="AlphaFoldDB" id="A0A2M7H0P8"/>
<gene>
    <name evidence="2" type="ORF">COW25_02665</name>
</gene>
<name>A0A2M7H0P8_9BACT</name>
<sequence length="235" mass="28014">MKIVDFLNCKIDVSKRVFIPRIETEFWVKKAITELKIEHPFHGYPKLKILDLFAGSGCIGIAILKNIKNSQVDFVDIDKRTIEQTKINLKLNKILKTRYRIYKSNTELPKEAKVKMRTLFSSPLFEKLKNRKYDYIFANPPYVAKERIKEVDEEVLRTEPWISFFAGRGGLFHIKKFLKEAKNHLKKGGLIYLEFDSKQKEEIEKILKREGYSDFQFKKDQFKKYRWLKIKNVKK</sequence>
<accession>A0A2M7H0P8</accession>
<dbReference type="Gene3D" id="3.40.50.150">
    <property type="entry name" value="Vaccinia Virus protein VP39"/>
    <property type="match status" value="1"/>
</dbReference>
<dbReference type="GO" id="GO:0032259">
    <property type="term" value="P:methylation"/>
    <property type="evidence" value="ECO:0007669"/>
    <property type="project" value="InterPro"/>
</dbReference>
<dbReference type="CDD" id="cd02440">
    <property type="entry name" value="AdoMet_MTases"/>
    <property type="match status" value="1"/>
</dbReference>
<dbReference type="InterPro" id="IPR011639">
    <property type="entry name" value="MethylTrfase_TaqI-like_dom"/>
</dbReference>
<dbReference type="Pfam" id="PF07669">
    <property type="entry name" value="Eco57I"/>
    <property type="match status" value="1"/>
</dbReference>
<organism evidence="2 3">
    <name type="scientific">Candidatus Nealsonbacteria bacterium CG15_BIG_FIL_POST_REV_8_21_14_020_37_12</name>
    <dbReference type="NCBI Taxonomy" id="1974716"/>
    <lineage>
        <taxon>Bacteria</taxon>
        <taxon>Candidatus Nealsoniibacteriota</taxon>
    </lineage>
</organism>
<evidence type="ECO:0000313" key="3">
    <source>
        <dbReference type="Proteomes" id="UP000230215"/>
    </source>
</evidence>
<dbReference type="PROSITE" id="PS00092">
    <property type="entry name" value="N6_MTASE"/>
    <property type="match status" value="1"/>
</dbReference>
<dbReference type="GO" id="GO:0003676">
    <property type="term" value="F:nucleic acid binding"/>
    <property type="evidence" value="ECO:0007669"/>
    <property type="project" value="InterPro"/>
</dbReference>
<evidence type="ECO:0000259" key="1">
    <source>
        <dbReference type="Pfam" id="PF07669"/>
    </source>
</evidence>
<dbReference type="PANTHER" id="PTHR18895:SF74">
    <property type="entry name" value="MTRF1L RELEASE FACTOR GLUTAMINE METHYLTRANSFERASE"/>
    <property type="match status" value="1"/>
</dbReference>
<evidence type="ECO:0000313" key="2">
    <source>
        <dbReference type="EMBL" id="PIW34656.1"/>
    </source>
</evidence>
<dbReference type="SUPFAM" id="SSF53335">
    <property type="entry name" value="S-adenosyl-L-methionine-dependent methyltransferases"/>
    <property type="match status" value="1"/>
</dbReference>
<protein>
    <recommendedName>
        <fullName evidence="1">Type II methyltransferase M.TaqI-like domain-containing protein</fullName>
    </recommendedName>
</protein>
<dbReference type="GO" id="GO:0006304">
    <property type="term" value="P:DNA modification"/>
    <property type="evidence" value="ECO:0007669"/>
    <property type="project" value="InterPro"/>
</dbReference>
<dbReference type="InterPro" id="IPR002052">
    <property type="entry name" value="DNA_methylase_N6_adenine_CS"/>
</dbReference>
<dbReference type="Proteomes" id="UP000230215">
    <property type="component" value="Unassembled WGS sequence"/>
</dbReference>
<dbReference type="EMBL" id="PFGB01000083">
    <property type="protein sequence ID" value="PIW34656.1"/>
    <property type="molecule type" value="Genomic_DNA"/>
</dbReference>
<dbReference type="InterPro" id="IPR050320">
    <property type="entry name" value="N5-glutamine_MTase"/>
</dbReference>
<dbReference type="GO" id="GO:0009007">
    <property type="term" value="F:site-specific DNA-methyltransferase (adenine-specific) activity"/>
    <property type="evidence" value="ECO:0007669"/>
    <property type="project" value="UniProtKB-EC"/>
</dbReference>
<proteinExistence type="predicted"/>
<dbReference type="InterPro" id="IPR029063">
    <property type="entry name" value="SAM-dependent_MTases_sf"/>
</dbReference>
<dbReference type="PANTHER" id="PTHR18895">
    <property type="entry name" value="HEMK METHYLTRANSFERASE"/>
    <property type="match status" value="1"/>
</dbReference>
<reference evidence="3" key="1">
    <citation type="submission" date="2017-09" db="EMBL/GenBank/DDBJ databases">
        <title>Depth-based differentiation of microbial function through sediment-hosted aquifers and enrichment of novel symbionts in the deep terrestrial subsurface.</title>
        <authorList>
            <person name="Probst A.J."/>
            <person name="Ladd B."/>
            <person name="Jarett J.K."/>
            <person name="Geller-Mcgrath D.E."/>
            <person name="Sieber C.M.K."/>
            <person name="Emerson J.B."/>
            <person name="Anantharaman K."/>
            <person name="Thomas B.C."/>
            <person name="Malmstrom R."/>
            <person name="Stieglmeier M."/>
            <person name="Klingl A."/>
            <person name="Woyke T."/>
            <person name="Ryan C.M."/>
            <person name="Banfield J.F."/>
        </authorList>
    </citation>
    <scope>NUCLEOTIDE SEQUENCE [LARGE SCALE GENOMIC DNA]</scope>
</reference>